<dbReference type="RefSeq" id="WP_382403536.1">
    <property type="nucleotide sequence ID" value="NZ_JBHSWH010000001.1"/>
</dbReference>
<dbReference type="Proteomes" id="UP001596298">
    <property type="component" value="Unassembled WGS sequence"/>
</dbReference>
<feature type="domain" description="DUF5919" evidence="1">
    <location>
        <begin position="126"/>
        <end position="165"/>
    </location>
</feature>
<dbReference type="InterPro" id="IPR001387">
    <property type="entry name" value="Cro/C1-type_HTH"/>
</dbReference>
<organism evidence="2 3">
    <name type="scientific">Flexivirga alba</name>
    <dbReference type="NCBI Taxonomy" id="702742"/>
    <lineage>
        <taxon>Bacteria</taxon>
        <taxon>Bacillati</taxon>
        <taxon>Actinomycetota</taxon>
        <taxon>Actinomycetes</taxon>
        <taxon>Micrococcales</taxon>
        <taxon>Dermacoccaceae</taxon>
        <taxon>Flexivirga</taxon>
    </lineage>
</organism>
<evidence type="ECO:0000313" key="3">
    <source>
        <dbReference type="Proteomes" id="UP001596298"/>
    </source>
</evidence>
<dbReference type="EMBL" id="JBHSWH010000001">
    <property type="protein sequence ID" value="MFC6706858.1"/>
    <property type="molecule type" value="Genomic_DNA"/>
</dbReference>
<dbReference type="CDD" id="cd00093">
    <property type="entry name" value="HTH_XRE"/>
    <property type="match status" value="1"/>
</dbReference>
<protein>
    <submittedName>
        <fullName evidence="2">DUF5919 domain-containing protein</fullName>
    </submittedName>
</protein>
<dbReference type="SUPFAM" id="SSF56024">
    <property type="entry name" value="Phospholipase D/nuclease"/>
    <property type="match status" value="1"/>
</dbReference>
<dbReference type="InterPro" id="IPR045697">
    <property type="entry name" value="DUF5919"/>
</dbReference>
<accession>A0ABW2AIW4</accession>
<evidence type="ECO:0000313" key="2">
    <source>
        <dbReference type="EMBL" id="MFC6706858.1"/>
    </source>
</evidence>
<comment type="caution">
    <text evidence="2">The sequence shown here is derived from an EMBL/GenBank/DDBJ whole genome shotgun (WGS) entry which is preliminary data.</text>
</comment>
<dbReference type="Pfam" id="PF19319">
    <property type="entry name" value="DUF5919"/>
    <property type="match status" value="1"/>
</dbReference>
<reference evidence="3" key="1">
    <citation type="journal article" date="2019" name="Int. J. Syst. Evol. Microbiol.">
        <title>The Global Catalogue of Microorganisms (GCM) 10K type strain sequencing project: providing services to taxonomists for standard genome sequencing and annotation.</title>
        <authorList>
            <consortium name="The Broad Institute Genomics Platform"/>
            <consortium name="The Broad Institute Genome Sequencing Center for Infectious Disease"/>
            <person name="Wu L."/>
            <person name="Ma J."/>
        </authorList>
    </citation>
    <scope>NUCLEOTIDE SEQUENCE [LARGE SCALE GENOMIC DNA]</scope>
    <source>
        <strain evidence="3">CCUG 58127</strain>
    </source>
</reference>
<keyword evidence="3" id="KW-1185">Reference proteome</keyword>
<name>A0ABW2AIW4_9MICO</name>
<sequence>MSNERLRAAIASAGLTLEEVGDRVEVDAKTVERWISTGRVPHATNRFAVATLVGKCTEFLWPSTLSEARTRSVSEAEFVMIYPSRGAVPSSTWAALLADAHESIDILAFAASFLVDTVPDFIDTIAGCARSGVRVRLLFGDPASDAVRLRGEEEGIGDSLAGRCVLTWRYLRPLIATSGVQARTHRSTLYTSIFRFDDDLFANTHVYGSAANQSPVIHLHRIAGGRMFSDYLEGFERTWERAVEAGPDHVV</sequence>
<gene>
    <name evidence="2" type="ORF">ACFQDH_16750</name>
</gene>
<proteinExistence type="predicted"/>
<evidence type="ECO:0000259" key="1">
    <source>
        <dbReference type="Pfam" id="PF19319"/>
    </source>
</evidence>